<feature type="transmembrane region" description="Helical" evidence="5">
    <location>
        <begin position="38"/>
        <end position="57"/>
    </location>
</feature>
<dbReference type="eggNOG" id="COG0636">
    <property type="taxonomic scope" value="Bacteria"/>
</dbReference>
<dbReference type="Proteomes" id="UP000003011">
    <property type="component" value="Unassembled WGS sequence"/>
</dbReference>
<evidence type="ECO:0000313" key="7">
    <source>
        <dbReference type="EMBL" id="EHI56680.1"/>
    </source>
</evidence>
<reference evidence="7 8" key="1">
    <citation type="submission" date="2011-08" db="EMBL/GenBank/DDBJ databases">
        <title>The Genome Sequence of Johnsonella ignava ATCC 51276.</title>
        <authorList>
            <consortium name="The Broad Institute Genome Sequencing Platform"/>
            <person name="Earl A."/>
            <person name="Ward D."/>
            <person name="Feldgarden M."/>
            <person name="Gevers D."/>
            <person name="Izard J."/>
            <person name="Blanton J.M."/>
            <person name="Baranova O.V."/>
            <person name="Dewhirst F.E."/>
            <person name="Young S.K."/>
            <person name="Zeng Q."/>
            <person name="Gargeya S."/>
            <person name="Fitzgerald M."/>
            <person name="Haas B."/>
            <person name="Abouelleil A."/>
            <person name="Alvarado L."/>
            <person name="Arachchi H.M."/>
            <person name="Berlin A."/>
            <person name="Brown A."/>
            <person name="Chapman S.B."/>
            <person name="Chen Z."/>
            <person name="Dunbar C."/>
            <person name="Freedman E."/>
            <person name="Gearin G."/>
            <person name="Gellesch M."/>
            <person name="Goldberg J."/>
            <person name="Griggs A."/>
            <person name="Gujja S."/>
            <person name="Heiman D."/>
            <person name="Howarth C."/>
            <person name="Larson L."/>
            <person name="Lui A."/>
            <person name="MacDonald P.J.P."/>
            <person name="Montmayeur A."/>
            <person name="Murphy C."/>
            <person name="Neiman D."/>
            <person name="Pearson M."/>
            <person name="Priest M."/>
            <person name="Roberts A."/>
            <person name="Saif S."/>
            <person name="Shea T."/>
            <person name="Shenoy N."/>
            <person name="Sisk P."/>
            <person name="Stolte C."/>
            <person name="Sykes S."/>
            <person name="Wortman J."/>
            <person name="Nusbaum C."/>
            <person name="Birren B."/>
        </authorList>
    </citation>
    <scope>NUCLEOTIDE SEQUENCE [LARGE SCALE GENOMIC DNA]</scope>
    <source>
        <strain evidence="7 8">ATCC 51276</strain>
    </source>
</reference>
<name>G5GEY9_9FIRM</name>
<evidence type="ECO:0000256" key="3">
    <source>
        <dbReference type="ARBA" id="ARBA00022989"/>
    </source>
</evidence>
<keyword evidence="2 5" id="KW-0812">Transmembrane</keyword>
<comment type="subcellular location">
    <subcellularLocation>
        <location evidence="1">Membrane</location>
        <topology evidence="1">Multi-pass membrane protein</topology>
    </subcellularLocation>
</comment>
<feature type="transmembrane region" description="Helical" evidence="5">
    <location>
        <begin position="6"/>
        <end position="26"/>
    </location>
</feature>
<evidence type="ECO:0000256" key="2">
    <source>
        <dbReference type="ARBA" id="ARBA00022692"/>
    </source>
</evidence>
<comment type="caution">
    <text evidence="7">The sequence shown here is derived from an EMBL/GenBank/DDBJ whole genome shotgun (WGS) entry which is preliminary data.</text>
</comment>
<sequence>MNTIAKIILSMAFIASNVIPAAAFCAGKKTKYRFKKALAFNIFLFAATVIFTTIFAFSGNIYAADTAASSGTIATGLGYLAAALSVGLSCIGGGVAVSAAASAALGAVSEDSSIFGRSLVFIGLAEGVCIYGVVIAVMILGRL</sequence>
<organism evidence="7 8">
    <name type="scientific">Johnsonella ignava ATCC 51276</name>
    <dbReference type="NCBI Taxonomy" id="679200"/>
    <lineage>
        <taxon>Bacteria</taxon>
        <taxon>Bacillati</taxon>
        <taxon>Bacillota</taxon>
        <taxon>Clostridia</taxon>
        <taxon>Lachnospirales</taxon>
        <taxon>Lachnospiraceae</taxon>
        <taxon>Johnsonella</taxon>
    </lineage>
</organism>
<accession>G5GEY9</accession>
<dbReference type="InterPro" id="IPR035921">
    <property type="entry name" value="F/V-ATP_Csub_sf"/>
</dbReference>
<protein>
    <recommendedName>
        <fullName evidence="6">V-ATPase proteolipid subunit C-like domain-containing protein</fullName>
    </recommendedName>
</protein>
<evidence type="ECO:0000256" key="1">
    <source>
        <dbReference type="ARBA" id="ARBA00004141"/>
    </source>
</evidence>
<gene>
    <name evidence="7" type="ORF">HMPREF9333_00127</name>
</gene>
<keyword evidence="3 5" id="KW-1133">Transmembrane helix</keyword>
<dbReference type="EMBL" id="ACZL01000003">
    <property type="protein sequence ID" value="EHI56680.1"/>
    <property type="molecule type" value="Genomic_DNA"/>
</dbReference>
<dbReference type="OrthoDB" id="5771683at2"/>
<evidence type="ECO:0000313" key="8">
    <source>
        <dbReference type="Proteomes" id="UP000003011"/>
    </source>
</evidence>
<keyword evidence="4 5" id="KW-0472">Membrane</keyword>
<evidence type="ECO:0000259" key="6">
    <source>
        <dbReference type="Pfam" id="PF00137"/>
    </source>
</evidence>
<feature type="domain" description="V-ATPase proteolipid subunit C-like" evidence="6">
    <location>
        <begin position="80"/>
        <end position="139"/>
    </location>
</feature>
<dbReference type="GO" id="GO:0033177">
    <property type="term" value="C:proton-transporting two-sector ATPase complex, proton-transporting domain"/>
    <property type="evidence" value="ECO:0007669"/>
    <property type="project" value="InterPro"/>
</dbReference>
<dbReference type="CDD" id="cd18120">
    <property type="entry name" value="ATP-synt_Vo_Ao_c"/>
    <property type="match status" value="1"/>
</dbReference>
<dbReference type="RefSeq" id="WP_005539068.1">
    <property type="nucleotide sequence ID" value="NZ_JH378829.1"/>
</dbReference>
<dbReference type="GO" id="GO:0015078">
    <property type="term" value="F:proton transmembrane transporter activity"/>
    <property type="evidence" value="ECO:0007669"/>
    <property type="project" value="InterPro"/>
</dbReference>
<dbReference type="AlphaFoldDB" id="G5GEY9"/>
<dbReference type="InterPro" id="IPR002379">
    <property type="entry name" value="ATPase_proteolipid_c-like_dom"/>
</dbReference>
<dbReference type="STRING" id="679200.HMPREF9333_00127"/>
<dbReference type="Gene3D" id="1.20.120.610">
    <property type="entry name" value="lithium bound rotor ring of v- atpase"/>
    <property type="match status" value="1"/>
</dbReference>
<keyword evidence="8" id="KW-1185">Reference proteome</keyword>
<dbReference type="SUPFAM" id="SSF81333">
    <property type="entry name" value="F1F0 ATP synthase subunit C"/>
    <property type="match status" value="1"/>
</dbReference>
<dbReference type="HOGENOM" id="CLU_148047_3_0_9"/>
<evidence type="ECO:0000256" key="4">
    <source>
        <dbReference type="ARBA" id="ARBA00023136"/>
    </source>
</evidence>
<feature type="transmembrane region" description="Helical" evidence="5">
    <location>
        <begin position="77"/>
        <end position="107"/>
    </location>
</feature>
<dbReference type="PATRIC" id="fig|679200.3.peg.138"/>
<proteinExistence type="predicted"/>
<feature type="transmembrane region" description="Helical" evidence="5">
    <location>
        <begin position="119"/>
        <end position="140"/>
    </location>
</feature>
<dbReference type="Pfam" id="PF00137">
    <property type="entry name" value="ATP-synt_C"/>
    <property type="match status" value="1"/>
</dbReference>
<evidence type="ECO:0000256" key="5">
    <source>
        <dbReference type="SAM" id="Phobius"/>
    </source>
</evidence>